<dbReference type="Pfam" id="PF20535">
    <property type="entry name" value="DUF6750"/>
    <property type="match status" value="1"/>
</dbReference>
<sequence>MKNLIANLNVRIAMGLANHAALGRNAAVAVVTTALASSAFALDANTSVNSLINLFKQGITLFQWAMVLGGMASICYGLLKWKKKGQDNGGDQVEARQIWMPISAGAAMICIWAIVEFAVTAAGGSTGDIGKVQSF</sequence>
<feature type="transmembrane region" description="Helical" evidence="1">
    <location>
        <begin position="61"/>
        <end position="79"/>
    </location>
</feature>
<dbReference type="RefSeq" id="WP_301813424.1">
    <property type="nucleotide sequence ID" value="NZ_JAUJZH010000021.1"/>
</dbReference>
<dbReference type="EMBL" id="JAUKVY010000021">
    <property type="protein sequence ID" value="MDO1535644.1"/>
    <property type="molecule type" value="Genomic_DNA"/>
</dbReference>
<feature type="transmembrane region" description="Helical" evidence="1">
    <location>
        <begin position="21"/>
        <end position="41"/>
    </location>
</feature>
<reference evidence="2" key="1">
    <citation type="submission" date="2023-06" db="EMBL/GenBank/DDBJ databases">
        <authorList>
            <person name="Jiang Y."/>
            <person name="Liu Q."/>
        </authorList>
    </citation>
    <scope>NUCLEOTIDE SEQUENCE</scope>
    <source>
        <strain evidence="2">CGMCC 1.12090</strain>
    </source>
</reference>
<keyword evidence="1" id="KW-0812">Transmembrane</keyword>
<accession>A0ABT8S9Q1</accession>
<comment type="caution">
    <text evidence="2">The sequence shown here is derived from an EMBL/GenBank/DDBJ whole genome shotgun (WGS) entry which is preliminary data.</text>
</comment>
<evidence type="ECO:0000313" key="3">
    <source>
        <dbReference type="Proteomes" id="UP001169027"/>
    </source>
</evidence>
<keyword evidence="1" id="KW-0472">Membrane</keyword>
<name>A0ABT8S9Q1_9BURK</name>
<dbReference type="InterPro" id="IPR046638">
    <property type="entry name" value="DUF6750"/>
</dbReference>
<proteinExistence type="predicted"/>
<protein>
    <submittedName>
        <fullName evidence="2">Uncharacterized protein</fullName>
    </submittedName>
</protein>
<feature type="transmembrane region" description="Helical" evidence="1">
    <location>
        <begin position="99"/>
        <end position="119"/>
    </location>
</feature>
<organism evidence="2 3">
    <name type="scientific">Variovorax ginsengisoli</name>
    <dbReference type="NCBI Taxonomy" id="363844"/>
    <lineage>
        <taxon>Bacteria</taxon>
        <taxon>Pseudomonadati</taxon>
        <taxon>Pseudomonadota</taxon>
        <taxon>Betaproteobacteria</taxon>
        <taxon>Burkholderiales</taxon>
        <taxon>Comamonadaceae</taxon>
        <taxon>Variovorax</taxon>
    </lineage>
</organism>
<evidence type="ECO:0000313" key="2">
    <source>
        <dbReference type="EMBL" id="MDO1535644.1"/>
    </source>
</evidence>
<keyword evidence="1" id="KW-1133">Transmembrane helix</keyword>
<keyword evidence="3" id="KW-1185">Reference proteome</keyword>
<dbReference type="Proteomes" id="UP001169027">
    <property type="component" value="Unassembled WGS sequence"/>
</dbReference>
<gene>
    <name evidence="2" type="ORF">Q2T77_25500</name>
</gene>
<evidence type="ECO:0000256" key="1">
    <source>
        <dbReference type="SAM" id="Phobius"/>
    </source>
</evidence>